<dbReference type="AlphaFoldDB" id="A0ABD1XM55"/>
<accession>A0ABD1XM55</accession>
<dbReference type="Proteomes" id="UP001605036">
    <property type="component" value="Unassembled WGS sequence"/>
</dbReference>
<sequence>MRLIARMLDGDTTEWVTLAKSPLVSWFHRKRHNQSKCLAAGEILLLEQLGRLSNSKTLSNILQGWKSCRYLPVRVKAPGGLYPELVPMKLRIKWADKLGGMARARCSAADPAALLALVLFIGHSRMA</sequence>
<gene>
    <name evidence="1" type="ORF">R1flu_027569</name>
</gene>
<proteinExistence type="predicted"/>
<organism evidence="1 2">
    <name type="scientific">Riccia fluitans</name>
    <dbReference type="NCBI Taxonomy" id="41844"/>
    <lineage>
        <taxon>Eukaryota</taxon>
        <taxon>Viridiplantae</taxon>
        <taxon>Streptophyta</taxon>
        <taxon>Embryophyta</taxon>
        <taxon>Marchantiophyta</taxon>
        <taxon>Marchantiopsida</taxon>
        <taxon>Marchantiidae</taxon>
        <taxon>Marchantiales</taxon>
        <taxon>Ricciaceae</taxon>
        <taxon>Riccia</taxon>
    </lineage>
</organism>
<evidence type="ECO:0000313" key="1">
    <source>
        <dbReference type="EMBL" id="KAL2608996.1"/>
    </source>
</evidence>
<evidence type="ECO:0008006" key="3">
    <source>
        <dbReference type="Google" id="ProtNLM"/>
    </source>
</evidence>
<reference evidence="1 2" key="1">
    <citation type="submission" date="2024-09" db="EMBL/GenBank/DDBJ databases">
        <title>Chromosome-scale assembly of Riccia fluitans.</title>
        <authorList>
            <person name="Paukszto L."/>
            <person name="Sawicki J."/>
            <person name="Karawczyk K."/>
            <person name="Piernik-Szablinska J."/>
            <person name="Szczecinska M."/>
            <person name="Mazdziarz M."/>
        </authorList>
    </citation>
    <scope>NUCLEOTIDE SEQUENCE [LARGE SCALE GENOMIC DNA]</scope>
    <source>
        <strain evidence="1">Rf_01</strain>
        <tissue evidence="1">Aerial parts of the thallus</tissue>
    </source>
</reference>
<protein>
    <recommendedName>
        <fullName evidence="3">Transposase</fullName>
    </recommendedName>
</protein>
<evidence type="ECO:0000313" key="2">
    <source>
        <dbReference type="Proteomes" id="UP001605036"/>
    </source>
</evidence>
<comment type="caution">
    <text evidence="1">The sequence shown here is derived from an EMBL/GenBank/DDBJ whole genome shotgun (WGS) entry which is preliminary data.</text>
</comment>
<dbReference type="EMBL" id="JBHFFA010000008">
    <property type="protein sequence ID" value="KAL2608996.1"/>
    <property type="molecule type" value="Genomic_DNA"/>
</dbReference>
<keyword evidence="2" id="KW-1185">Reference proteome</keyword>
<name>A0ABD1XM55_9MARC</name>